<evidence type="ECO:0000313" key="1">
    <source>
        <dbReference type="EMBL" id="MBA8805378.1"/>
    </source>
</evidence>
<sequence length="87" mass="9140">MGISTLYTIGTVLNRAHDNGLEVELLVDGHWIKGVVAAVDGFGVVLASNGDRHAVVRMEAVSAVTIAERVPQREEITVGAHPMPGPA</sequence>
<keyword evidence="2" id="KW-1185">Reference proteome</keyword>
<reference evidence="1 2" key="1">
    <citation type="submission" date="2020-07" db="EMBL/GenBank/DDBJ databases">
        <title>Sequencing the genomes of 1000 actinobacteria strains.</title>
        <authorList>
            <person name="Klenk H.-P."/>
        </authorList>
    </citation>
    <scope>NUCLEOTIDE SEQUENCE [LARGE SCALE GENOMIC DNA]</scope>
    <source>
        <strain evidence="1 2">DSM 21349</strain>
    </source>
</reference>
<dbReference type="EMBL" id="JACGXA010000001">
    <property type="protein sequence ID" value="MBA8805378.1"/>
    <property type="molecule type" value="Genomic_DNA"/>
</dbReference>
<comment type="caution">
    <text evidence="1">The sequence shown here is derived from an EMBL/GenBank/DDBJ whole genome shotgun (WGS) entry which is preliminary data.</text>
</comment>
<dbReference type="Proteomes" id="UP000580910">
    <property type="component" value="Unassembled WGS sequence"/>
</dbReference>
<proteinExistence type="predicted"/>
<dbReference type="AlphaFoldDB" id="A0A7W3PB65"/>
<dbReference type="RefSeq" id="WP_182541124.1">
    <property type="nucleotide sequence ID" value="NZ_JACGXA010000001.1"/>
</dbReference>
<evidence type="ECO:0000313" key="2">
    <source>
        <dbReference type="Proteomes" id="UP000580910"/>
    </source>
</evidence>
<protein>
    <submittedName>
        <fullName evidence="1">SRNA-binding regulator protein Hfq</fullName>
    </submittedName>
</protein>
<gene>
    <name evidence="1" type="ORF">FB382_003669</name>
</gene>
<accession>A0A7W3PB65</accession>
<name>A0A7W3PB65_9ACTN</name>
<organism evidence="1 2">
    <name type="scientific">Nocardioides ginsengisegetis</name>
    <dbReference type="NCBI Taxonomy" id="661491"/>
    <lineage>
        <taxon>Bacteria</taxon>
        <taxon>Bacillati</taxon>
        <taxon>Actinomycetota</taxon>
        <taxon>Actinomycetes</taxon>
        <taxon>Propionibacteriales</taxon>
        <taxon>Nocardioidaceae</taxon>
        <taxon>Nocardioides</taxon>
    </lineage>
</organism>